<dbReference type="EMBL" id="JBHLTF010000020">
    <property type="protein sequence ID" value="MFC0717077.1"/>
    <property type="molecule type" value="Genomic_DNA"/>
</dbReference>
<reference evidence="1 2" key="1">
    <citation type="submission" date="2024-09" db="EMBL/GenBank/DDBJ databases">
        <authorList>
            <person name="Sun Q."/>
            <person name="Mori K."/>
        </authorList>
    </citation>
    <scope>NUCLEOTIDE SEQUENCE [LARGE SCALE GENOMIC DNA]</scope>
    <source>
        <strain evidence="1 2">KCTC 52403</strain>
    </source>
</reference>
<sequence>MDALDRLLRMLEAHGDLLATTRATDLAEGTLPAIGEALYAHALAMRGILHQVETQRLGEAHGPQGRVGETRAIYTAGPLRAVA</sequence>
<proteinExistence type="predicted"/>
<comment type="caution">
    <text evidence="1">The sequence shown here is derived from an EMBL/GenBank/DDBJ whole genome shotgun (WGS) entry which is preliminary data.</text>
</comment>
<protein>
    <submittedName>
        <fullName evidence="1">Uncharacterized protein</fullName>
    </submittedName>
</protein>
<dbReference type="RefSeq" id="WP_189499464.1">
    <property type="nucleotide sequence ID" value="NZ_BMZT01000019.1"/>
</dbReference>
<dbReference type="Proteomes" id="UP001589898">
    <property type="component" value="Unassembled WGS sequence"/>
</dbReference>
<organism evidence="1 2">
    <name type="scientific">Luteimonas padinae</name>
    <dbReference type="NCBI Taxonomy" id="1714359"/>
    <lineage>
        <taxon>Bacteria</taxon>
        <taxon>Pseudomonadati</taxon>
        <taxon>Pseudomonadota</taxon>
        <taxon>Gammaproteobacteria</taxon>
        <taxon>Lysobacterales</taxon>
        <taxon>Lysobacteraceae</taxon>
        <taxon>Luteimonas</taxon>
    </lineage>
</organism>
<keyword evidence="2" id="KW-1185">Reference proteome</keyword>
<name>A0ABV6SUG6_9GAMM</name>
<gene>
    <name evidence="1" type="ORF">ACFFFU_04845</name>
</gene>
<evidence type="ECO:0000313" key="1">
    <source>
        <dbReference type="EMBL" id="MFC0717077.1"/>
    </source>
</evidence>
<accession>A0ABV6SUG6</accession>
<evidence type="ECO:0000313" key="2">
    <source>
        <dbReference type="Proteomes" id="UP001589898"/>
    </source>
</evidence>